<evidence type="ECO:0000259" key="1">
    <source>
        <dbReference type="SMART" id="SM00867"/>
    </source>
</evidence>
<dbReference type="KEGG" id="acp:A2cp1_0989"/>
<dbReference type="Gene3D" id="2.40.128.110">
    <property type="entry name" value="Lipid/polyisoprenoid-binding, YceI-like"/>
    <property type="match status" value="1"/>
</dbReference>
<keyword evidence="3" id="KW-1185">Reference proteome</keyword>
<dbReference type="PANTHER" id="PTHR34406:SF1">
    <property type="entry name" value="PROTEIN YCEI"/>
    <property type="match status" value="1"/>
</dbReference>
<accession>B8JEL4</accession>
<reference evidence="2" key="1">
    <citation type="submission" date="2009-01" db="EMBL/GenBank/DDBJ databases">
        <title>Complete sequence of Anaeromyxobacter dehalogenans 2CP-1.</title>
        <authorList>
            <consortium name="US DOE Joint Genome Institute"/>
            <person name="Lucas S."/>
            <person name="Copeland A."/>
            <person name="Lapidus A."/>
            <person name="Glavina del Rio T."/>
            <person name="Dalin E."/>
            <person name="Tice H."/>
            <person name="Bruce D."/>
            <person name="Goodwin L."/>
            <person name="Pitluck S."/>
            <person name="Saunders E."/>
            <person name="Brettin T."/>
            <person name="Detter J.C."/>
            <person name="Han C."/>
            <person name="Larimer F."/>
            <person name="Land M."/>
            <person name="Hauser L."/>
            <person name="Kyrpides N."/>
            <person name="Ovchinnikova G."/>
            <person name="Beliaev A.S."/>
            <person name="Richardson P."/>
        </authorList>
    </citation>
    <scope>NUCLEOTIDE SEQUENCE</scope>
    <source>
        <strain evidence="2">2CP-1</strain>
    </source>
</reference>
<dbReference type="Pfam" id="PF04264">
    <property type="entry name" value="YceI"/>
    <property type="match status" value="1"/>
</dbReference>
<sequence>MATTPWSVDVTHSAIHFWVRHMVISKVHGRFARWTGTLELDPQDLTGAKVDVKIDAASIDTQVADRDTHLRSADFLDVAKYPELTFRSRRIEKAGDGYRVVGDLTLHGVTREVTLDAEFAGIGKDPWGNERAGFSAKAALDRKAFGLAWNAALETGGVLVGEKVEITIELEAVKQAAKQSDAA</sequence>
<dbReference type="InterPro" id="IPR036761">
    <property type="entry name" value="TTHA0802/YceI-like_sf"/>
</dbReference>
<dbReference type="AlphaFoldDB" id="B8JEL4"/>
<gene>
    <name evidence="2" type="ordered locus">A2cp1_0989</name>
</gene>
<dbReference type="RefSeq" id="WP_012632339.1">
    <property type="nucleotide sequence ID" value="NC_011891.1"/>
</dbReference>
<dbReference type="EMBL" id="CP001359">
    <property type="protein sequence ID" value="ACL64340.1"/>
    <property type="molecule type" value="Genomic_DNA"/>
</dbReference>
<name>B8JEL4_ANAD2</name>
<feature type="domain" description="Lipid/polyisoprenoid-binding YceI-like" evidence="1">
    <location>
        <begin position="5"/>
        <end position="173"/>
    </location>
</feature>
<evidence type="ECO:0000313" key="2">
    <source>
        <dbReference type="EMBL" id="ACL64340.1"/>
    </source>
</evidence>
<dbReference type="HOGENOM" id="CLU_071003_3_0_7"/>
<dbReference type="Proteomes" id="UP000007089">
    <property type="component" value="Chromosome"/>
</dbReference>
<dbReference type="InterPro" id="IPR007372">
    <property type="entry name" value="Lipid/polyisoprenoid-bd_YceI"/>
</dbReference>
<organism evidence="2 3">
    <name type="scientific">Anaeromyxobacter dehalogenans (strain ATCC BAA-258 / DSM 21875 / 2CP-1)</name>
    <dbReference type="NCBI Taxonomy" id="455488"/>
    <lineage>
        <taxon>Bacteria</taxon>
        <taxon>Pseudomonadati</taxon>
        <taxon>Myxococcota</taxon>
        <taxon>Myxococcia</taxon>
        <taxon>Myxococcales</taxon>
        <taxon>Cystobacterineae</taxon>
        <taxon>Anaeromyxobacteraceae</taxon>
        <taxon>Anaeromyxobacter</taxon>
    </lineage>
</organism>
<proteinExistence type="predicted"/>
<dbReference type="PANTHER" id="PTHR34406">
    <property type="entry name" value="PROTEIN YCEI"/>
    <property type="match status" value="1"/>
</dbReference>
<protein>
    <submittedName>
        <fullName evidence="2">YceI family protein</fullName>
    </submittedName>
</protein>
<evidence type="ECO:0000313" key="3">
    <source>
        <dbReference type="Proteomes" id="UP000007089"/>
    </source>
</evidence>
<dbReference type="SMART" id="SM00867">
    <property type="entry name" value="YceI"/>
    <property type="match status" value="1"/>
</dbReference>
<dbReference type="SUPFAM" id="SSF101874">
    <property type="entry name" value="YceI-like"/>
    <property type="match status" value="1"/>
</dbReference>